<reference evidence="2" key="1">
    <citation type="journal article" date="2016" name="Genome Announc.">
        <title>Draft Genome Sequences of Five Rapidly Growing Mycobacterium Species, M. thermoresistibile, M. fortuitum subsp. acetamidolyticum, M. canariasense, M. brisbanense, and M. novocastrense.</title>
        <authorList>
            <person name="Katahira K."/>
            <person name="Ogura Y."/>
            <person name="Gotoh Y."/>
            <person name="Hayashi T."/>
        </authorList>
    </citation>
    <scope>NUCLEOTIDE SEQUENCE [LARGE SCALE GENOMIC DNA]</scope>
    <source>
        <strain evidence="2">JCM15298</strain>
    </source>
</reference>
<accession>A0A124E1V4</accession>
<keyword evidence="2" id="KW-1185">Reference proteome</keyword>
<dbReference type="EMBL" id="BCSY01000035">
    <property type="protein sequence ID" value="GAS94848.1"/>
    <property type="molecule type" value="Genomic_DNA"/>
</dbReference>
<comment type="caution">
    <text evidence="1">The sequence shown here is derived from an EMBL/GenBank/DDBJ whole genome shotgun (WGS) entry which is preliminary data.</text>
</comment>
<protein>
    <submittedName>
        <fullName evidence="1">Uncharacterized protein</fullName>
    </submittedName>
</protein>
<dbReference type="RefSeq" id="WP_165605294.1">
    <property type="nucleotide sequence ID" value="NZ_BCSY01000035.1"/>
</dbReference>
<dbReference type="STRING" id="228230.RMCC_1814"/>
<dbReference type="Proteomes" id="UP000069443">
    <property type="component" value="Unassembled WGS sequence"/>
</dbReference>
<reference evidence="2" key="2">
    <citation type="submission" date="2016-02" db="EMBL/GenBank/DDBJ databases">
        <title>Draft genome sequence of five rapidly growing Mycobacterium species.</title>
        <authorList>
            <person name="Katahira K."/>
            <person name="Gotou Y."/>
            <person name="Iida K."/>
            <person name="Ogura Y."/>
            <person name="Hayashi T."/>
        </authorList>
    </citation>
    <scope>NUCLEOTIDE SEQUENCE [LARGE SCALE GENOMIC DNA]</scope>
    <source>
        <strain evidence="2">JCM15298</strain>
    </source>
</reference>
<proteinExistence type="predicted"/>
<organism evidence="1 2">
    <name type="scientific">Mycolicibacterium canariasense</name>
    <name type="common">Mycobacterium canariasense</name>
    <dbReference type="NCBI Taxonomy" id="228230"/>
    <lineage>
        <taxon>Bacteria</taxon>
        <taxon>Bacillati</taxon>
        <taxon>Actinomycetota</taxon>
        <taxon>Actinomycetes</taxon>
        <taxon>Mycobacteriales</taxon>
        <taxon>Mycobacteriaceae</taxon>
        <taxon>Mycolicibacterium</taxon>
    </lineage>
</organism>
<evidence type="ECO:0000313" key="1">
    <source>
        <dbReference type="EMBL" id="GAS94848.1"/>
    </source>
</evidence>
<gene>
    <name evidence="1" type="ORF">RMCC_1814</name>
</gene>
<dbReference type="AlphaFoldDB" id="A0A124E1V4"/>
<evidence type="ECO:0000313" key="2">
    <source>
        <dbReference type="Proteomes" id="UP000069443"/>
    </source>
</evidence>
<sequence>MDLENVAQGLQATFGVWGESPSYPSADWKYEVANGDTRLGYWQWVAAKMEG</sequence>
<name>A0A124E1V4_MYCCR</name>